<dbReference type="EMBL" id="BPLR01007308">
    <property type="protein sequence ID" value="GIY15945.1"/>
    <property type="molecule type" value="Genomic_DNA"/>
</dbReference>
<protein>
    <submittedName>
        <fullName evidence="1">Uncharacterized protein</fullName>
    </submittedName>
</protein>
<sequence>MSSASVEKLRTLFTKLSQTRRTQEIYVHLSISLTLFEKIEKKKKKKLFQNFSVAGEGDYFNSNKTHSRVNDSLLKEGGTRKMKNLLDSGLENKRVRVHR</sequence>
<gene>
    <name evidence="1" type="ORF">CEXT_148751</name>
</gene>
<reference evidence="1 2" key="1">
    <citation type="submission" date="2021-06" db="EMBL/GenBank/DDBJ databases">
        <title>Caerostris extrusa draft genome.</title>
        <authorList>
            <person name="Kono N."/>
            <person name="Arakawa K."/>
        </authorList>
    </citation>
    <scope>NUCLEOTIDE SEQUENCE [LARGE SCALE GENOMIC DNA]</scope>
</reference>
<dbReference type="AlphaFoldDB" id="A0AAV4R2J3"/>
<name>A0AAV4R2J3_CAEEX</name>
<accession>A0AAV4R2J3</accession>
<evidence type="ECO:0000313" key="2">
    <source>
        <dbReference type="Proteomes" id="UP001054945"/>
    </source>
</evidence>
<evidence type="ECO:0000313" key="1">
    <source>
        <dbReference type="EMBL" id="GIY15945.1"/>
    </source>
</evidence>
<comment type="caution">
    <text evidence="1">The sequence shown here is derived from an EMBL/GenBank/DDBJ whole genome shotgun (WGS) entry which is preliminary data.</text>
</comment>
<organism evidence="1 2">
    <name type="scientific">Caerostris extrusa</name>
    <name type="common">Bark spider</name>
    <name type="synonym">Caerostris bankana</name>
    <dbReference type="NCBI Taxonomy" id="172846"/>
    <lineage>
        <taxon>Eukaryota</taxon>
        <taxon>Metazoa</taxon>
        <taxon>Ecdysozoa</taxon>
        <taxon>Arthropoda</taxon>
        <taxon>Chelicerata</taxon>
        <taxon>Arachnida</taxon>
        <taxon>Araneae</taxon>
        <taxon>Araneomorphae</taxon>
        <taxon>Entelegynae</taxon>
        <taxon>Araneoidea</taxon>
        <taxon>Araneidae</taxon>
        <taxon>Caerostris</taxon>
    </lineage>
</organism>
<keyword evidence="2" id="KW-1185">Reference proteome</keyword>
<dbReference type="Proteomes" id="UP001054945">
    <property type="component" value="Unassembled WGS sequence"/>
</dbReference>
<proteinExistence type="predicted"/>